<keyword evidence="4" id="KW-1185">Reference proteome</keyword>
<dbReference type="RefSeq" id="XP_019638617.1">
    <property type="nucleotide sequence ID" value="XM_019783058.1"/>
</dbReference>
<dbReference type="SMART" id="SM00159">
    <property type="entry name" value="PTX"/>
    <property type="match status" value="1"/>
</dbReference>
<evidence type="ECO:0000256" key="2">
    <source>
        <dbReference type="SAM" id="SignalP"/>
    </source>
</evidence>
<dbReference type="OrthoDB" id="10009351at2759"/>
<dbReference type="InterPro" id="IPR035234">
    <property type="entry name" value="IgGFc-bd_N"/>
</dbReference>
<dbReference type="PANTHER" id="PTHR46534:SF1">
    <property type="entry name" value="IGGFC-BINDING PROTEIN N-TERMINAL DOMAIN-CONTAINING PROTEIN"/>
    <property type="match status" value="1"/>
</dbReference>
<protein>
    <submittedName>
        <fullName evidence="5">Uncharacterized protein LOC109480763</fullName>
    </submittedName>
</protein>
<evidence type="ECO:0000313" key="5">
    <source>
        <dbReference type="RefSeq" id="XP_019638617.1"/>
    </source>
</evidence>
<dbReference type="InterPro" id="IPR001759">
    <property type="entry name" value="PTX_dom"/>
</dbReference>
<dbReference type="PRINTS" id="PR00895">
    <property type="entry name" value="PENTAXIN"/>
</dbReference>
<proteinExistence type="predicted"/>
<dbReference type="Proteomes" id="UP000515135">
    <property type="component" value="Unplaced"/>
</dbReference>
<feature type="chain" id="PRO_5027596434" evidence="2">
    <location>
        <begin position="24"/>
        <end position="1390"/>
    </location>
</feature>
<dbReference type="PANTHER" id="PTHR46534">
    <property type="entry name" value="IGGFC_BINDING DOMAIN-CONTAINING PROTEIN"/>
    <property type="match status" value="1"/>
</dbReference>
<dbReference type="SUPFAM" id="SSF49899">
    <property type="entry name" value="Concanavalin A-like lectins/glucanases"/>
    <property type="match status" value="1"/>
</dbReference>
<evidence type="ECO:0000256" key="1">
    <source>
        <dbReference type="PROSITE-ProRule" id="PRU01172"/>
    </source>
</evidence>
<feature type="domain" description="Pentraxin (PTX)" evidence="3">
    <location>
        <begin position="616"/>
        <end position="820"/>
    </location>
</feature>
<dbReference type="GeneID" id="109480763"/>
<evidence type="ECO:0000259" key="3">
    <source>
        <dbReference type="PROSITE" id="PS51828"/>
    </source>
</evidence>
<feature type="signal peptide" evidence="2">
    <location>
        <begin position="1"/>
        <end position="23"/>
    </location>
</feature>
<comment type="caution">
    <text evidence="1">Lacks conserved residue(s) required for the propagation of feature annotation.</text>
</comment>
<dbReference type="Pfam" id="PF00354">
    <property type="entry name" value="Pentaxin"/>
    <property type="match status" value="1"/>
</dbReference>
<dbReference type="Gene3D" id="2.60.120.200">
    <property type="match status" value="1"/>
</dbReference>
<dbReference type="KEGG" id="bbel:109480763"/>
<organism evidence="4 5">
    <name type="scientific">Branchiostoma belcheri</name>
    <name type="common">Amphioxus</name>
    <dbReference type="NCBI Taxonomy" id="7741"/>
    <lineage>
        <taxon>Eukaryota</taxon>
        <taxon>Metazoa</taxon>
        <taxon>Chordata</taxon>
        <taxon>Cephalochordata</taxon>
        <taxon>Leptocardii</taxon>
        <taxon>Amphioxiformes</taxon>
        <taxon>Branchiostomatidae</taxon>
        <taxon>Branchiostoma</taxon>
    </lineage>
</organism>
<gene>
    <name evidence="5" type="primary">LOC109480763</name>
</gene>
<evidence type="ECO:0000313" key="4">
    <source>
        <dbReference type="Proteomes" id="UP000515135"/>
    </source>
</evidence>
<reference evidence="5" key="1">
    <citation type="submission" date="2025-08" db="UniProtKB">
        <authorList>
            <consortium name="RefSeq"/>
        </authorList>
    </citation>
    <scope>IDENTIFICATION</scope>
    <source>
        <tissue evidence="5">Gonad</tissue>
    </source>
</reference>
<keyword evidence="2" id="KW-0732">Signal</keyword>
<dbReference type="PROSITE" id="PS51828">
    <property type="entry name" value="PTX_2"/>
    <property type="match status" value="1"/>
</dbReference>
<dbReference type="Pfam" id="PF17517">
    <property type="entry name" value="IgGFc_binding"/>
    <property type="match status" value="1"/>
</dbReference>
<accession>A0A6P5A5V0</accession>
<name>A0A6P5A5V0_BRABE</name>
<sequence>MTTFWIPALCLLGANFLLNGYLANSAAGNTGARDNKGTEFILTFTENLQRDQHDPKLQVAGTTQTPATVTVEVPGAAFTTTFNIGYGEVNTVDLPRVAVELRGSGVQNTGVHVTASRKIVVYGVFVEQATSDAFLALPTDVLGTEYFVSCFTPSGGYPTQVGVVGTENGTSVSIVLKGDVTFDGQTYTAGQTITVILNRLQSLQVQSDADLTGSHVTSDKSVAVLSGNYFATIGNGGSGSGDYIVEMIPPVDTWGREFVTVPLKQRTAGDVFRVIAARNNTQVDATGQATTTLHVGDFWGFEAGSDAFLHVRATEPVMLMQYSKTASADSTKTDPFMLLIPPLQQYAADYTFATAQLIHRPDQVTHHINIAIKSSEKDGLRLDGSALSSSVTWTAIPGTDLAGTHLDIPDGTHTLVHTSPVVTFGVSVYGFCSAESYGFPAGLRMAPIALPCSPTPTVPGDGVDNDCDGRIDEDLLDGQDHDGDGDVDEDLAAAAHLYRLSFDVSDVSPAGGTGVNLTVTIYSPACGGWCVSTSVPGGFRRGRTRLHYFEASDLGRPERLQLRTDGVNRTILDQVRLYNGQTGVEEEFPCNQCELSTTCAWESLFLDANGSKSLGSLKMTFPTEWSVTTYVEVQAAMADPLAALTACGELRVPDTASSRTLFSYATTESAHGNELLVLGKQGRTTYNLIINDHKSPAFELPIQAGRWHLFCVTWLSGSGEWAFYMDGHQVTTGSGLATGHLVRTNGAWILGQEQDSVRGGFTSSEAYRGDLTRFNVWDRVLSTGEMKDVYKCSSGGNVIDWATVTVTPHMGVAFSEHICSAPDVQMMWDVRTLGESTDGFQGGDVVTMEYNLTMTSTTALVNITLQFLSDSLEELNAVTISNSSDLLELNGNLTGKVKGTAFYGQRLSVCINVTYTGNNFGIEEVLGPVCPNNTVFATSSALPKFNVSWLSEGNVTVGENKNMSVIVVFPRLRFDSLAVEVHFPTIGSILPLSITHLTVTEVGDNVSLFGRNGTHQQSSLPITEKEDRWVLELEDISTIGGESNILKLAVGFRFTRDEDFSTPKELWARVSASCVALDTVIWTGALPLTVVPRGKPLLVLDASVSDPGDLSRGDMVTFIVDLRHDPNSTATAYNVTTKLFSTPFVKFVRLGEPENGQEPRVIAKANAILFKWPELGLTDRHRFTFQMMIDPESKERPGDHRFVGPIETLYRGTALPGKRLRTETKLLQFFYKVFSDANRQTVPEFRERSFLVDSQNNKVYFCNYARRRQGLNACFAHDENNPSQHENWRVLSPMLGSLLGVNQAGSELYGVSHCSRAYMVSEDDGRNWFSIPREDWTKARQTDYVRAMEVKEGENADGSTEQGTTWRANDTGILRLPAGESAWQQVASWT</sequence>
<dbReference type="InterPro" id="IPR013320">
    <property type="entry name" value="ConA-like_dom_sf"/>
</dbReference>